<dbReference type="SUPFAM" id="SSF46689">
    <property type="entry name" value="Homeodomain-like"/>
    <property type="match status" value="1"/>
</dbReference>
<dbReference type="PANTHER" id="PTHR30055:SF234">
    <property type="entry name" value="HTH-TYPE TRANSCRIPTIONAL REGULATOR BETI"/>
    <property type="match status" value="1"/>
</dbReference>
<gene>
    <name evidence="6" type="ORF">FJR03_05910</name>
</gene>
<feature type="DNA-binding region" description="H-T-H motif" evidence="4">
    <location>
        <begin position="34"/>
        <end position="53"/>
    </location>
</feature>
<dbReference type="PROSITE" id="PS50977">
    <property type="entry name" value="HTH_TETR_2"/>
    <property type="match status" value="1"/>
</dbReference>
<evidence type="ECO:0000313" key="6">
    <source>
        <dbReference type="EMBL" id="QOP41300.1"/>
    </source>
</evidence>
<evidence type="ECO:0000256" key="2">
    <source>
        <dbReference type="ARBA" id="ARBA00023125"/>
    </source>
</evidence>
<keyword evidence="3" id="KW-0804">Transcription</keyword>
<dbReference type="GO" id="GO:0003700">
    <property type="term" value="F:DNA-binding transcription factor activity"/>
    <property type="evidence" value="ECO:0007669"/>
    <property type="project" value="TreeGrafter"/>
</dbReference>
<dbReference type="KEGG" id="smax:FJR03_05910"/>
<proteinExistence type="predicted"/>
<dbReference type="GO" id="GO:0000976">
    <property type="term" value="F:transcription cis-regulatory region binding"/>
    <property type="evidence" value="ECO:0007669"/>
    <property type="project" value="TreeGrafter"/>
</dbReference>
<dbReference type="InterPro" id="IPR050109">
    <property type="entry name" value="HTH-type_TetR-like_transc_reg"/>
</dbReference>
<keyword evidence="7" id="KW-1185">Reference proteome</keyword>
<dbReference type="PRINTS" id="PR00455">
    <property type="entry name" value="HTHTETR"/>
</dbReference>
<dbReference type="PANTHER" id="PTHR30055">
    <property type="entry name" value="HTH-TYPE TRANSCRIPTIONAL REGULATOR RUTR"/>
    <property type="match status" value="1"/>
</dbReference>
<evidence type="ECO:0000313" key="7">
    <source>
        <dbReference type="Proteomes" id="UP000593910"/>
    </source>
</evidence>
<dbReference type="Pfam" id="PF00440">
    <property type="entry name" value="TetR_N"/>
    <property type="match status" value="1"/>
</dbReference>
<protein>
    <submittedName>
        <fullName evidence="6">TetR/AcrR family transcriptional regulator</fullName>
    </submittedName>
</protein>
<organism evidence="6 7">
    <name type="scientific">Sulfurimonas marina</name>
    <dbReference type="NCBI Taxonomy" id="2590551"/>
    <lineage>
        <taxon>Bacteria</taxon>
        <taxon>Pseudomonadati</taxon>
        <taxon>Campylobacterota</taxon>
        <taxon>Epsilonproteobacteria</taxon>
        <taxon>Campylobacterales</taxon>
        <taxon>Sulfurimonadaceae</taxon>
        <taxon>Sulfurimonas</taxon>
    </lineage>
</organism>
<evidence type="ECO:0000256" key="4">
    <source>
        <dbReference type="PROSITE-ProRule" id="PRU00335"/>
    </source>
</evidence>
<feature type="domain" description="HTH tetR-type" evidence="5">
    <location>
        <begin position="11"/>
        <end position="71"/>
    </location>
</feature>
<dbReference type="AlphaFoldDB" id="A0A7M1AV52"/>
<name>A0A7M1AV52_9BACT</name>
<dbReference type="Gene3D" id="1.10.357.10">
    <property type="entry name" value="Tetracycline Repressor, domain 2"/>
    <property type="match status" value="1"/>
</dbReference>
<keyword evidence="1" id="KW-0805">Transcription regulation</keyword>
<dbReference type="InterPro" id="IPR009057">
    <property type="entry name" value="Homeodomain-like_sf"/>
</dbReference>
<dbReference type="InterPro" id="IPR001647">
    <property type="entry name" value="HTH_TetR"/>
</dbReference>
<dbReference type="EMBL" id="CP041165">
    <property type="protein sequence ID" value="QOP41300.1"/>
    <property type="molecule type" value="Genomic_DNA"/>
</dbReference>
<evidence type="ECO:0000256" key="1">
    <source>
        <dbReference type="ARBA" id="ARBA00023015"/>
    </source>
</evidence>
<sequence>MPENRDLKKRTGTKDKILKVANTLFCNHGYKATSVRKIASEVGIRESALYNHFKNKEAIFLEVAKSIFNSPFSFKEDEIKELASRGKPFLQKFAMQYKMLTFDKKSESMFKLLIIELMQNEQLREQFMVQFHHNNIKTLSEAFFIMMQNNLIKSNDPMMVSYEFLSTLFYIRFQITLLRFDSKSADSLSTQFERHVDFFWESIKSS</sequence>
<dbReference type="RefSeq" id="WP_193112615.1">
    <property type="nucleotide sequence ID" value="NZ_CP041165.1"/>
</dbReference>
<accession>A0A7M1AV52</accession>
<evidence type="ECO:0000256" key="3">
    <source>
        <dbReference type="ARBA" id="ARBA00023163"/>
    </source>
</evidence>
<evidence type="ECO:0000259" key="5">
    <source>
        <dbReference type="PROSITE" id="PS50977"/>
    </source>
</evidence>
<keyword evidence="2 4" id="KW-0238">DNA-binding</keyword>
<dbReference type="Proteomes" id="UP000593910">
    <property type="component" value="Chromosome"/>
</dbReference>
<reference evidence="6 7" key="1">
    <citation type="submission" date="2019-06" db="EMBL/GenBank/DDBJ databases">
        <title>Sulfurimonas gotlandica sp. nov., a chemoautotrophic and psychrotolerant epsilonproteobacterium isolated from a pelagic redoxcline, and an emended description of the genus Sulfurimonas.</title>
        <authorList>
            <person name="Wang S."/>
            <person name="Jiang L."/>
            <person name="Shao Z."/>
        </authorList>
    </citation>
    <scope>NUCLEOTIDE SEQUENCE [LARGE SCALE GENOMIC DNA]</scope>
    <source>
        <strain evidence="6 7">B2</strain>
    </source>
</reference>